<evidence type="ECO:0000313" key="2">
    <source>
        <dbReference type="Proteomes" id="UP000821845"/>
    </source>
</evidence>
<proteinExistence type="predicted"/>
<dbReference type="Proteomes" id="UP000821845">
    <property type="component" value="Chromosome 10"/>
</dbReference>
<gene>
    <name evidence="1" type="ORF">HPB50_008959</name>
</gene>
<accession>A0ACB7T6U8</accession>
<dbReference type="EMBL" id="CM023490">
    <property type="protein sequence ID" value="KAH6942655.1"/>
    <property type="molecule type" value="Genomic_DNA"/>
</dbReference>
<name>A0ACB7T6U8_HYAAI</name>
<comment type="caution">
    <text evidence="1">The sequence shown here is derived from an EMBL/GenBank/DDBJ whole genome shotgun (WGS) entry which is preliminary data.</text>
</comment>
<evidence type="ECO:0000313" key="1">
    <source>
        <dbReference type="EMBL" id="KAH6942655.1"/>
    </source>
</evidence>
<reference evidence="1" key="1">
    <citation type="submission" date="2020-05" db="EMBL/GenBank/DDBJ databases">
        <title>Large-scale comparative analyses of tick genomes elucidate their genetic diversity and vector capacities.</title>
        <authorList>
            <person name="Jia N."/>
            <person name="Wang J."/>
            <person name="Shi W."/>
            <person name="Du L."/>
            <person name="Sun Y."/>
            <person name="Zhan W."/>
            <person name="Jiang J."/>
            <person name="Wang Q."/>
            <person name="Zhang B."/>
            <person name="Ji P."/>
            <person name="Sakyi L.B."/>
            <person name="Cui X."/>
            <person name="Yuan T."/>
            <person name="Jiang B."/>
            <person name="Yang W."/>
            <person name="Lam T.T.-Y."/>
            <person name="Chang Q."/>
            <person name="Ding S."/>
            <person name="Wang X."/>
            <person name="Zhu J."/>
            <person name="Ruan X."/>
            <person name="Zhao L."/>
            <person name="Wei J."/>
            <person name="Que T."/>
            <person name="Du C."/>
            <person name="Cheng J."/>
            <person name="Dai P."/>
            <person name="Han X."/>
            <person name="Huang E."/>
            <person name="Gao Y."/>
            <person name="Liu J."/>
            <person name="Shao H."/>
            <person name="Ye R."/>
            <person name="Li L."/>
            <person name="Wei W."/>
            <person name="Wang X."/>
            <person name="Wang C."/>
            <person name="Yang T."/>
            <person name="Huo Q."/>
            <person name="Li W."/>
            <person name="Guo W."/>
            <person name="Chen H."/>
            <person name="Zhou L."/>
            <person name="Ni X."/>
            <person name="Tian J."/>
            <person name="Zhou Y."/>
            <person name="Sheng Y."/>
            <person name="Liu T."/>
            <person name="Pan Y."/>
            <person name="Xia L."/>
            <person name="Li J."/>
            <person name="Zhao F."/>
            <person name="Cao W."/>
        </authorList>
    </citation>
    <scope>NUCLEOTIDE SEQUENCE</scope>
    <source>
        <strain evidence="1">Hyas-2018</strain>
    </source>
</reference>
<protein>
    <submittedName>
        <fullName evidence="1">Uncharacterized protein</fullName>
    </submittedName>
</protein>
<organism evidence="1 2">
    <name type="scientific">Hyalomma asiaticum</name>
    <name type="common">Tick</name>
    <dbReference type="NCBI Taxonomy" id="266040"/>
    <lineage>
        <taxon>Eukaryota</taxon>
        <taxon>Metazoa</taxon>
        <taxon>Ecdysozoa</taxon>
        <taxon>Arthropoda</taxon>
        <taxon>Chelicerata</taxon>
        <taxon>Arachnida</taxon>
        <taxon>Acari</taxon>
        <taxon>Parasitiformes</taxon>
        <taxon>Ixodida</taxon>
        <taxon>Ixodoidea</taxon>
        <taxon>Ixodidae</taxon>
        <taxon>Hyalomminae</taxon>
        <taxon>Hyalomma</taxon>
    </lineage>
</organism>
<sequence length="120" mass="13312">MASHSDRRCVCELSTGIVPAQCSSGVPPGVKRHPRCRFEPLQVKSKLGQRQNCSYIGALGNRGNRQELERAFGFYGPLKRVWVARSPAGFAFDDFNDPQDAWDGVCALHGEAHYGRRAHV</sequence>
<keyword evidence="2" id="KW-1185">Reference proteome</keyword>